<gene>
    <name evidence="2" type="ORF">SAMN04488530_101179</name>
</gene>
<evidence type="ECO:0000313" key="2">
    <source>
        <dbReference type="EMBL" id="SHG40771.1"/>
    </source>
</evidence>
<dbReference type="Pfam" id="PF22945">
    <property type="entry name" value="LEM-3_GIY-YIG"/>
    <property type="match status" value="1"/>
</dbReference>
<evidence type="ECO:0000313" key="3">
    <source>
        <dbReference type="Proteomes" id="UP000243255"/>
    </source>
</evidence>
<dbReference type="InterPro" id="IPR000305">
    <property type="entry name" value="GIY-YIG_endonuc"/>
</dbReference>
<protein>
    <recommendedName>
        <fullName evidence="1">GIY-YIG domain-containing protein</fullName>
    </recommendedName>
</protein>
<dbReference type="PROSITE" id="PS50164">
    <property type="entry name" value="GIY_YIG"/>
    <property type="match status" value="1"/>
</dbReference>
<dbReference type="CDD" id="cd10440">
    <property type="entry name" value="GIY-YIG_COG3680"/>
    <property type="match status" value="1"/>
</dbReference>
<keyword evidence="3" id="KW-1185">Reference proteome</keyword>
<dbReference type="EMBL" id="FQWX01000001">
    <property type="protein sequence ID" value="SHG40771.1"/>
    <property type="molecule type" value="Genomic_DNA"/>
</dbReference>
<reference evidence="3" key="1">
    <citation type="submission" date="2016-11" db="EMBL/GenBank/DDBJ databases">
        <authorList>
            <person name="Varghese N."/>
            <person name="Submissions S."/>
        </authorList>
    </citation>
    <scope>NUCLEOTIDE SEQUENCE [LARGE SCALE GENOMIC DNA]</scope>
    <source>
        <strain evidence="3">DSM 2635</strain>
    </source>
</reference>
<organism evidence="2 3">
    <name type="scientific">Asaccharospora irregularis DSM 2635</name>
    <dbReference type="NCBI Taxonomy" id="1121321"/>
    <lineage>
        <taxon>Bacteria</taxon>
        <taxon>Bacillati</taxon>
        <taxon>Bacillota</taxon>
        <taxon>Clostridia</taxon>
        <taxon>Peptostreptococcales</taxon>
        <taxon>Peptostreptococcaceae</taxon>
        <taxon>Asaccharospora</taxon>
    </lineage>
</organism>
<proteinExistence type="predicted"/>
<accession>A0A1M5JJS1</accession>
<name>A0A1M5JJS1_9FIRM</name>
<dbReference type="AlphaFoldDB" id="A0A1M5JJS1"/>
<sequence length="279" mass="32299">MIWLLMRKVNIRFILNRVIIEKVLSGGYMRFISEFSKETLSKIGYYVYLYSDPDTKEPFYVGKGKGNRVFNHLKDIGNNKKANKIQELEKEGKKPLIEILAHGLDEENALKIEAAAIDLIGINNLTNEQRGHHSSTYGRVEVSNLNARYSVEHISRLDIDENVILIRINQNYRNDLKVNELYDVTRGIWAVDINRAKTMKYAFAVYYGLVVEVYSIATWFPAGTTYSYRIDKVEGKFAKRYEFVGNIAPEEIRNKYINKNVSSLFKSGNQNPIMYIEKT</sequence>
<feature type="domain" description="GIY-YIG" evidence="1">
    <location>
        <begin position="43"/>
        <end position="128"/>
    </location>
</feature>
<evidence type="ECO:0000259" key="1">
    <source>
        <dbReference type="PROSITE" id="PS50164"/>
    </source>
</evidence>
<dbReference type="Proteomes" id="UP000243255">
    <property type="component" value="Unassembled WGS sequence"/>
</dbReference>
<dbReference type="STRING" id="1121321.SAMN04488530_101179"/>